<dbReference type="GO" id="GO:0055028">
    <property type="term" value="C:cortical microtubule"/>
    <property type="evidence" value="ECO:0007669"/>
    <property type="project" value="TreeGrafter"/>
</dbReference>
<name>A0AAV7GRN6_DENCH</name>
<feature type="region of interest" description="Disordered" evidence="1">
    <location>
        <begin position="338"/>
        <end position="377"/>
    </location>
</feature>
<organism evidence="2 3">
    <name type="scientific">Dendrobium chrysotoxum</name>
    <name type="common">Orchid</name>
    <dbReference type="NCBI Taxonomy" id="161865"/>
    <lineage>
        <taxon>Eukaryota</taxon>
        <taxon>Viridiplantae</taxon>
        <taxon>Streptophyta</taxon>
        <taxon>Embryophyta</taxon>
        <taxon>Tracheophyta</taxon>
        <taxon>Spermatophyta</taxon>
        <taxon>Magnoliopsida</taxon>
        <taxon>Liliopsida</taxon>
        <taxon>Asparagales</taxon>
        <taxon>Orchidaceae</taxon>
        <taxon>Epidendroideae</taxon>
        <taxon>Malaxideae</taxon>
        <taxon>Dendrobiinae</taxon>
        <taxon>Dendrobium</taxon>
    </lineage>
</organism>
<reference evidence="2 3" key="1">
    <citation type="journal article" date="2021" name="Hortic Res">
        <title>Chromosome-scale assembly of the Dendrobium chrysotoxum genome enhances the understanding of orchid evolution.</title>
        <authorList>
            <person name="Zhang Y."/>
            <person name="Zhang G.Q."/>
            <person name="Zhang D."/>
            <person name="Liu X.D."/>
            <person name="Xu X.Y."/>
            <person name="Sun W.H."/>
            <person name="Yu X."/>
            <person name="Zhu X."/>
            <person name="Wang Z.W."/>
            <person name="Zhao X."/>
            <person name="Zhong W.Y."/>
            <person name="Chen H."/>
            <person name="Yin W.L."/>
            <person name="Huang T."/>
            <person name="Niu S.C."/>
            <person name="Liu Z.J."/>
        </authorList>
    </citation>
    <scope>NUCLEOTIDE SEQUENCE [LARGE SCALE GENOMIC DNA]</scope>
    <source>
        <strain evidence="2">Lindl</strain>
    </source>
</reference>
<comment type="caution">
    <text evidence="2">The sequence shown here is derived from an EMBL/GenBank/DDBJ whole genome shotgun (WGS) entry which is preliminary data.</text>
</comment>
<feature type="compositionally biased region" description="Basic and acidic residues" evidence="1">
    <location>
        <begin position="1164"/>
        <end position="1174"/>
    </location>
</feature>
<dbReference type="Proteomes" id="UP000775213">
    <property type="component" value="Unassembled WGS sequence"/>
</dbReference>
<feature type="compositionally biased region" description="Low complexity" evidence="1">
    <location>
        <begin position="209"/>
        <end position="225"/>
    </location>
</feature>
<feature type="region of interest" description="Disordered" evidence="1">
    <location>
        <begin position="173"/>
        <end position="280"/>
    </location>
</feature>
<feature type="compositionally biased region" description="Polar residues" evidence="1">
    <location>
        <begin position="180"/>
        <end position="208"/>
    </location>
</feature>
<feature type="compositionally biased region" description="Polar residues" evidence="1">
    <location>
        <begin position="261"/>
        <end position="280"/>
    </location>
</feature>
<sequence length="1205" mass="132975">MGGSCLAAILRRNVETLGKTGAGKIYEVLNTFYENASDLATKKMWNSNVKSVLNAGMRALMAPSPALRCSPGWGHMAENGQKSGRSFESVLTFRNTDDDLALFNEMQNQEKDNFLLHTADDFEESISKLRHFSDFKLGISIPSRGESSDLLNLEGDKNDYDWLLTPPDTPLFPSLDDEYSQPSNLASRGRSRSQSITSRSVTNKSNQTSRTSSSPNRLSPSPRSSGKLAQMRWGPSSVPRSGAPPAFRSTTPTRRSSTPPNKQSTHTPRSSSPTLQRPGTVFSIHSSNYVGRGSSIVTASRGNCSSPKLPGWQMTLPSFTLETPPNLCTSLSDLSVTYTRGSSPTSGNVRESSRKLGRKSMSPTSSRSTSSSHGQERNCFSSYRKCSMVSSGDDDEESLHFIRRVGISRSPPAKKDGALASNKIMSYSRKPSGYSPTNSIPKRSFDSVLRLMAQRKTPHNMFRPLLSSVPATTFRPVFSRNSSLTTSSNASSEQGLLSIALDGEGSELEPMELHAGWERTEDSETHEEIFLFDKVDEIIEDTNHEVLSRRPPRRDEKFGEILSKKFDSEDIHKPVFHDVETSKTTLDSTHFIDNHCDNDGHIMSAICSKCSKAFKVLDLDENVNLCQECAEDDRLCTTGRALTCVPLTQNATFLMDLAVGTAGKGPLNSEVPEFHQVGELMGTDCLPNICSIQLLDQMESELSNQHLERKRDINVPPDVSINSPQLSNRAVNPSLKVDIPEGTGISVLLLHRSGSSQWPILQGKTVSATNVLCFEPSYSRDNINYMQRSIGRESASASSAVDLGSSKQAENSIHHQLSREGGADNMRNGTDGNSHSKSLPDDFPMNRCQSGHLKSESEQTLSSSTECLGYESLREIILVTEEHDDSFDQSNFNDMPSSSTRPVIFENLISKHTDCCMTLTTYDSQNLNYVGNSDLPCSSAAAEVMCNEDCTSSIHADEYPQNDGRNIRNIGGTDIRGCSAMEEDYTSQNDNLDAATKRFFILTTELPHGSSELEDYHTECIPSHNPAYTEQPNGHSVSQISENDISFSTSEPINAFHEHGNHEYSGIIIERPRGHMSRSLTYEEATDTILFCSSIIHDLAYQAATIGIEKELNLLLEAQDSDPYMTNLAKPIPGLRESWKVPYKQTPRSHKFKRKRTESQTKYPHKEAENDVNAHEFSASSIETPGKADTGRPPKLESKCNCSVM</sequence>
<keyword evidence="3" id="KW-1185">Reference proteome</keyword>
<evidence type="ECO:0000256" key="1">
    <source>
        <dbReference type="SAM" id="MobiDB-lite"/>
    </source>
</evidence>
<feature type="compositionally biased region" description="Polar residues" evidence="1">
    <location>
        <begin position="338"/>
        <end position="350"/>
    </location>
</feature>
<feature type="region of interest" description="Disordered" evidence="1">
    <location>
        <begin position="1146"/>
        <end position="1205"/>
    </location>
</feature>
<feature type="compositionally biased region" description="Polar residues" evidence="1">
    <location>
        <begin position="827"/>
        <end position="837"/>
    </location>
</feature>
<feature type="compositionally biased region" description="Basic and acidic residues" evidence="1">
    <location>
        <begin position="1189"/>
        <end position="1198"/>
    </location>
</feature>
<evidence type="ECO:0000313" key="2">
    <source>
        <dbReference type="EMBL" id="KAH0464505.1"/>
    </source>
</evidence>
<feature type="compositionally biased region" description="Basic residues" evidence="1">
    <location>
        <begin position="1147"/>
        <end position="1156"/>
    </location>
</feature>
<dbReference type="AlphaFoldDB" id="A0AAV7GRN6"/>
<proteinExistence type="predicted"/>
<accession>A0AAV7GRN6</accession>
<dbReference type="GO" id="GO:0043622">
    <property type="term" value="P:cortical microtubule organization"/>
    <property type="evidence" value="ECO:0007669"/>
    <property type="project" value="TreeGrafter"/>
</dbReference>
<feature type="compositionally biased region" description="Low complexity" evidence="1">
    <location>
        <begin position="248"/>
        <end position="260"/>
    </location>
</feature>
<protein>
    <submittedName>
        <fullName evidence="2">Uncharacterized protein</fullName>
    </submittedName>
</protein>
<dbReference type="EMBL" id="JAGFBR010000007">
    <property type="protein sequence ID" value="KAH0464505.1"/>
    <property type="molecule type" value="Genomic_DNA"/>
</dbReference>
<feature type="region of interest" description="Disordered" evidence="1">
    <location>
        <begin position="797"/>
        <end position="859"/>
    </location>
</feature>
<feature type="compositionally biased region" description="Low complexity" evidence="1">
    <location>
        <begin position="360"/>
        <end position="372"/>
    </location>
</feature>
<dbReference type="PANTHER" id="PTHR31949:SF3">
    <property type="entry name" value="RUN_FYVE DOMAIN PROTEIN"/>
    <property type="match status" value="1"/>
</dbReference>
<feature type="compositionally biased region" description="Polar residues" evidence="1">
    <location>
        <begin position="797"/>
        <end position="815"/>
    </location>
</feature>
<dbReference type="PANTHER" id="PTHR31949">
    <property type="entry name" value="GASTRIC MUCIN-LIKE PROTEIN"/>
    <property type="match status" value="1"/>
</dbReference>
<evidence type="ECO:0000313" key="3">
    <source>
        <dbReference type="Proteomes" id="UP000775213"/>
    </source>
</evidence>
<gene>
    <name evidence="2" type="ORF">IEQ34_007291</name>
</gene>